<dbReference type="GO" id="GO:0051010">
    <property type="term" value="F:microtubule plus-end binding"/>
    <property type="evidence" value="ECO:0007669"/>
    <property type="project" value="TreeGrafter"/>
</dbReference>
<keyword evidence="5 7" id="KW-0175">Coiled coil</keyword>
<evidence type="ECO:0000259" key="8">
    <source>
        <dbReference type="PROSITE" id="PS50245"/>
    </source>
</evidence>
<feature type="coiled-coil region" evidence="7">
    <location>
        <begin position="1299"/>
        <end position="1340"/>
    </location>
</feature>
<dbReference type="PROSITE" id="PS00845">
    <property type="entry name" value="CAP_GLY_1"/>
    <property type="match status" value="2"/>
</dbReference>
<dbReference type="InterPro" id="IPR036859">
    <property type="entry name" value="CAP-Gly_dom_sf"/>
</dbReference>
<dbReference type="SMART" id="SM01052">
    <property type="entry name" value="CAP_GLY"/>
    <property type="match status" value="2"/>
</dbReference>
<dbReference type="GO" id="GO:0035371">
    <property type="term" value="C:microtubule plus-end"/>
    <property type="evidence" value="ECO:0007669"/>
    <property type="project" value="TreeGrafter"/>
</dbReference>
<dbReference type="GO" id="GO:0005634">
    <property type="term" value="C:nucleus"/>
    <property type="evidence" value="ECO:0007669"/>
    <property type="project" value="TreeGrafter"/>
</dbReference>
<proteinExistence type="evidence at transcript level"/>
<evidence type="ECO:0000256" key="2">
    <source>
        <dbReference type="ARBA" id="ARBA00022490"/>
    </source>
</evidence>
<keyword evidence="6" id="KW-0206">Cytoskeleton</keyword>
<feature type="coiled-coil region" evidence="7">
    <location>
        <begin position="267"/>
        <end position="426"/>
    </location>
</feature>
<feature type="coiled-coil region" evidence="7">
    <location>
        <begin position="1143"/>
        <end position="1254"/>
    </location>
</feature>
<name>F1KR10_ASCSU</name>
<evidence type="ECO:0000256" key="1">
    <source>
        <dbReference type="ARBA" id="ARBA00004245"/>
    </source>
</evidence>
<dbReference type="SUPFAM" id="SSF57997">
    <property type="entry name" value="Tropomyosin"/>
    <property type="match status" value="1"/>
</dbReference>
<dbReference type="Gene3D" id="2.30.30.190">
    <property type="entry name" value="CAP Gly-rich-like domain"/>
    <property type="match status" value="2"/>
</dbReference>
<keyword evidence="3" id="KW-0493">Microtubule</keyword>
<dbReference type="EMBL" id="JI164464">
    <property type="protein sequence ID" value="ADY40314.1"/>
    <property type="molecule type" value="mRNA"/>
</dbReference>
<evidence type="ECO:0000256" key="6">
    <source>
        <dbReference type="ARBA" id="ARBA00023212"/>
    </source>
</evidence>
<dbReference type="GO" id="GO:0005938">
    <property type="term" value="C:cell cortex"/>
    <property type="evidence" value="ECO:0007669"/>
    <property type="project" value="TreeGrafter"/>
</dbReference>
<evidence type="ECO:0000256" key="7">
    <source>
        <dbReference type="SAM" id="Coils"/>
    </source>
</evidence>
<dbReference type="Pfam" id="PF16641">
    <property type="entry name" value="CLIP1_ZNF"/>
    <property type="match status" value="2"/>
</dbReference>
<feature type="coiled-coil region" evidence="7">
    <location>
        <begin position="693"/>
        <end position="741"/>
    </location>
</feature>
<feature type="coiled-coil region" evidence="7">
    <location>
        <begin position="455"/>
        <end position="657"/>
    </location>
</feature>
<evidence type="ECO:0000313" key="9">
    <source>
        <dbReference type="EMBL" id="ADY40314.1"/>
    </source>
</evidence>
<reference evidence="9" key="1">
    <citation type="journal article" date="2011" name="Genome Res.">
        <title>Deep small RNA sequencing from the nematode Ascaris reveals conservation, functional diversification, and novel developmental profiles.</title>
        <authorList>
            <person name="Wang J."/>
            <person name="Czech B."/>
            <person name="Crunk A."/>
            <person name="Wallace A."/>
            <person name="Mitreva M."/>
            <person name="Hannon G.J."/>
            <person name="Davis R.E."/>
        </authorList>
    </citation>
    <scope>NUCLEOTIDE SEQUENCE</scope>
</reference>
<dbReference type="Pfam" id="PF01302">
    <property type="entry name" value="CAP_GLY"/>
    <property type="match status" value="2"/>
</dbReference>
<evidence type="ECO:0000256" key="5">
    <source>
        <dbReference type="ARBA" id="ARBA00023054"/>
    </source>
</evidence>
<organism evidence="9">
    <name type="scientific">Ascaris suum</name>
    <name type="common">Pig roundworm</name>
    <name type="synonym">Ascaris lumbricoides</name>
    <dbReference type="NCBI Taxonomy" id="6253"/>
    <lineage>
        <taxon>Eukaryota</taxon>
        <taxon>Metazoa</taxon>
        <taxon>Ecdysozoa</taxon>
        <taxon>Nematoda</taxon>
        <taxon>Chromadorea</taxon>
        <taxon>Rhabditida</taxon>
        <taxon>Spirurina</taxon>
        <taxon>Ascaridomorpha</taxon>
        <taxon>Ascaridoidea</taxon>
        <taxon>Ascarididae</taxon>
        <taxon>Ascaris</taxon>
    </lineage>
</organism>
<evidence type="ECO:0000256" key="4">
    <source>
        <dbReference type="ARBA" id="ARBA00022737"/>
    </source>
</evidence>
<feature type="coiled-coil region" evidence="7">
    <location>
        <begin position="1002"/>
        <end position="1103"/>
    </location>
</feature>
<comment type="subcellular location">
    <subcellularLocation>
        <location evidence="1">Cytoplasm</location>
        <location evidence="1">Cytoskeleton</location>
    </subcellularLocation>
</comment>
<dbReference type="PANTHER" id="PTHR18916:SF82">
    <property type="entry name" value="CAP-GLY DOMAIN-CONTAINING PROTEIN"/>
    <property type="match status" value="1"/>
</dbReference>
<keyword evidence="2" id="KW-0963">Cytoplasm</keyword>
<feature type="domain" description="CAP-Gly" evidence="8">
    <location>
        <begin position="137"/>
        <end position="179"/>
    </location>
</feature>
<dbReference type="PANTHER" id="PTHR18916">
    <property type="entry name" value="DYNACTIN 1-RELATED MICROTUBULE-BINDING"/>
    <property type="match status" value="1"/>
</dbReference>
<feature type="domain" description="CAP-Gly" evidence="8">
    <location>
        <begin position="43"/>
        <end position="85"/>
    </location>
</feature>
<evidence type="ECO:0000256" key="3">
    <source>
        <dbReference type="ARBA" id="ARBA00022701"/>
    </source>
</evidence>
<dbReference type="PROSITE" id="PS50245">
    <property type="entry name" value="CAP_GLY_2"/>
    <property type="match status" value="2"/>
</dbReference>
<feature type="coiled-coil region" evidence="7">
    <location>
        <begin position="774"/>
        <end position="977"/>
    </location>
</feature>
<keyword evidence="4" id="KW-0677">Repeat</keyword>
<accession>F1KR10</accession>
<dbReference type="InterPro" id="IPR032108">
    <property type="entry name" value="CLIP1_ZNF"/>
</dbReference>
<dbReference type="GO" id="GO:0031122">
    <property type="term" value="P:cytoplasmic microtubule organization"/>
    <property type="evidence" value="ECO:0007669"/>
    <property type="project" value="TreeGrafter"/>
</dbReference>
<protein>
    <submittedName>
        <fullName evidence="9">CAP-Gly domain-containing linker protein 1</fullName>
    </submittedName>
</protein>
<sequence length="1517" mass="170080">MADRLQRSTSRESIISAISRVGDWEIGDRCQIGSRVGNVVFIGPTRFAPGEWIGVVLDEALGKNDGSVDGQRYFQCEPNHGLFCKASKLERVIASPASNAAGSEAIAPNPFAAEYGFDIGDRVLVPGGKIGTLKFLGETEFKEGIWAGVELDQPLGKNDGSVQGKRYFTCKAPYGLFAMASKVIRAPVQAPSKIKIRHTRTSALRQRSGSQESLTSLGASSITSSRISRSNFALKPVQRPIVLSSSRGQSELVSTLQESLRERDKHLEQMIKERDIERNEMARLTSRCEEAESKLSQLQAASASSSNAAVSGLSTEVVELKRKLKEEETAKAEMKVKLDETAEQLSDLAFRYDEETILNAELRERLEELEKKSAAVNASEVDHLKQQLADSQKLAEESQMRFAEEKQLLQKQCDEMSTRLVSLQNEFDGVVAQLNESVLKVEEGKKLLANNLTEANKQGDELHSLMKKIDELNEQLSRVESEKIEMRSASSALEISKNEAEKKLKEESQRCEQLLAQVESLKESLAKSSEENASKDRLILEKDSFSAQLQSDVATLKDKNAQLDNEMKILKETGGSSAKLLDEALERAKQMEAKVEVLEKEKDEITDRMEHSENELNSATATINKLSNNINRIQSRNDELEISLQTLEVAKRDVETKLNEAIILKVDLEAKISACEVEKETIAEAKKQRELDLRSAEAKNTKLCQQIQRLQESLCESSSADELLKKEVEMLREENARLTETNSARIEVLSTAKESVLKELSVAKSELNAMQSTYSALESSLQTAKVDLEKANAELATARDDAAATSLKISQLEDEKAKLTAELKQCEGNAKEMEMTLRDAHRAETARMEREQAELKDSLRCLEADKQQIISDKLELQKEVDALSESIKTYREEASVATKEHVEQSEIIEKLKSTVAEMEAERKTLNDSLSSANLSVEQKLSEKAELEKEIEKFVSQVDSLVETVDKLKAEHAAALNDVSERSKQVEELRAALQIATKTHSEAVDSRKNAEELRSTLESALQQSNSTNEQLRAKCSELEKQHDMTAAAVRLKEEELNAKEVAMRRLSDRVQSLEGSLSSMSTETDRLKEELKAVKDAHLQLQTESQLKIEELSSSKDQVSKELILAVDKLGVVENDRGSLDSSLQSMKNELEKTSAELAELRTNNAIVQAEVIRLKEANADSEQKLKEATDKLAEAEAARLQHSAAVAKLQEEKRDAENAMSVLQKETAIIQCQLEKITAENLRSREEIQSREAEILMLHKVISEMKTESDELRSRIETAMTMQSITTDMSRNTDAKGTQMTLEVELAKLSSENRDLKDEKERVENELNSLKDQIFTMEKERLQNEIEVSEAKQRNALFLEWDEEWKKKEANYVESIKQLQIANAKPEGEKIEELRNEVAFLNSIIASQQKKQKEMQEHIDILTNIPALETLSSLATSGDGARQTRPFCDICEQFDLHDTTECPTQEMEIVEYERHSHYGRDKKKAVSRPYCENCEAFLHDTADCPSNAPKKSKDYTF</sequence>
<dbReference type="InterPro" id="IPR000938">
    <property type="entry name" value="CAP-Gly_domain"/>
</dbReference>
<dbReference type="SUPFAM" id="SSF74924">
    <property type="entry name" value="Cap-Gly domain"/>
    <property type="match status" value="2"/>
</dbReference>